<dbReference type="EMBL" id="LR593887">
    <property type="protein sequence ID" value="VTS05263.1"/>
    <property type="molecule type" value="Genomic_DNA"/>
</dbReference>
<dbReference type="EMBL" id="LR586016">
    <property type="protein sequence ID" value="VIP03948.1"/>
    <property type="molecule type" value="Genomic_DNA"/>
</dbReference>
<evidence type="ECO:0000313" key="1">
    <source>
        <dbReference type="EMBL" id="VIP03948.1"/>
    </source>
</evidence>
<accession>A0A6C2YQM9</accession>
<protein>
    <submittedName>
        <fullName evidence="1">Uncharacterized protein</fullName>
    </submittedName>
</protein>
<keyword evidence="2" id="KW-1185">Reference proteome</keyword>
<sequence length="99" mass="11013">MAFGKIEIGQWFFTVSPSFAVESHCCEHVFDLHRVAIPTNRIITSGGSAWFECEVFETLERAQESARVGLACLRELLDAAQPPTTCGHVDPYELVDRNG</sequence>
<proteinExistence type="predicted"/>
<dbReference type="AlphaFoldDB" id="A0A6C2YQM9"/>
<dbReference type="KEGG" id="tim:GMBLW1_52450"/>
<dbReference type="Proteomes" id="UP000464378">
    <property type="component" value="Chromosome"/>
</dbReference>
<reference evidence="1" key="1">
    <citation type="submission" date="2019-04" db="EMBL/GenBank/DDBJ databases">
        <authorList>
            <consortium name="Science for Life Laboratories"/>
        </authorList>
    </citation>
    <scope>NUCLEOTIDE SEQUENCE</scope>
    <source>
        <strain evidence="1">MBLW1</strain>
    </source>
</reference>
<name>A0A6C2YQM9_9BACT</name>
<evidence type="ECO:0000313" key="2">
    <source>
        <dbReference type="Proteomes" id="UP000464378"/>
    </source>
</evidence>
<dbReference type="InParanoid" id="A0A6C2YQM9"/>
<dbReference type="RefSeq" id="WP_162659091.1">
    <property type="nucleotide sequence ID" value="NZ_LR593887.1"/>
</dbReference>
<gene>
    <name evidence="1" type="ORF">GMBLW1_52450</name>
</gene>
<organism evidence="1">
    <name type="scientific">Tuwongella immobilis</name>
    <dbReference type="NCBI Taxonomy" id="692036"/>
    <lineage>
        <taxon>Bacteria</taxon>
        <taxon>Pseudomonadati</taxon>
        <taxon>Planctomycetota</taxon>
        <taxon>Planctomycetia</taxon>
        <taxon>Gemmatales</taxon>
        <taxon>Gemmataceae</taxon>
        <taxon>Tuwongella</taxon>
    </lineage>
</organism>